<evidence type="ECO:0000313" key="1">
    <source>
        <dbReference type="EMBL" id="SHJ44225.1"/>
    </source>
</evidence>
<dbReference type="OrthoDB" id="4876345at2"/>
<dbReference type="STRING" id="1122934.SAMN02745691_01972"/>
<dbReference type="Proteomes" id="UP000184342">
    <property type="component" value="Unassembled WGS sequence"/>
</dbReference>
<proteinExistence type="predicted"/>
<evidence type="ECO:0000313" key="2">
    <source>
        <dbReference type="Proteomes" id="UP000184342"/>
    </source>
</evidence>
<reference evidence="1 2" key="1">
    <citation type="submission" date="2016-11" db="EMBL/GenBank/DDBJ databases">
        <authorList>
            <person name="Jaros S."/>
            <person name="Januszkiewicz K."/>
            <person name="Wedrychowicz H."/>
        </authorList>
    </citation>
    <scope>NUCLEOTIDE SEQUENCE [LARGE SCALE GENOMIC DNA]</scope>
    <source>
        <strain evidence="1 2">DSM 15970</strain>
    </source>
</reference>
<organism evidence="1 2">
    <name type="scientific">Parasporobacterium paucivorans DSM 15970</name>
    <dbReference type="NCBI Taxonomy" id="1122934"/>
    <lineage>
        <taxon>Bacteria</taxon>
        <taxon>Bacillati</taxon>
        <taxon>Bacillota</taxon>
        <taxon>Clostridia</taxon>
        <taxon>Lachnospirales</taxon>
        <taxon>Lachnospiraceae</taxon>
        <taxon>Parasporobacterium</taxon>
    </lineage>
</organism>
<keyword evidence="2" id="KW-1185">Reference proteome</keyword>
<dbReference type="AlphaFoldDB" id="A0A1M6JBZ4"/>
<accession>A0A1M6JBZ4</accession>
<gene>
    <name evidence="1" type="ORF">SAMN02745691_01972</name>
</gene>
<protein>
    <recommendedName>
        <fullName evidence="3">Alcohol acetyltransferase</fullName>
    </recommendedName>
</protein>
<dbReference type="EMBL" id="FQYT01000021">
    <property type="protein sequence ID" value="SHJ44225.1"/>
    <property type="molecule type" value="Genomic_DNA"/>
</dbReference>
<dbReference type="RefSeq" id="WP_073994240.1">
    <property type="nucleotide sequence ID" value="NZ_FQYT01000021.1"/>
</dbReference>
<name>A0A1M6JBZ4_9FIRM</name>
<evidence type="ECO:0008006" key="3">
    <source>
        <dbReference type="Google" id="ProtNLM"/>
    </source>
</evidence>
<sequence length="430" mass="50004">MRKKVRKRHKETKWYKLDNTANIFPVITNESMANVYRLSVTLKEEINPELLQTALDEILPWFNVFRVRLRRGIFWYYFETNHKDAPKVAEEVDFPCRYIDSNSNNHYMFRVTYYKNRINLEVFHVLTDGMGGFNFLKELTYQYLRLSHPELVDTVSDTLCSDTSLDDEDSYLKNYKKSAQKQYKTEKAFIIKDEKLNPMEMGVFHGYINIPQLKEECKKMGVSINQFLVGTLIWSVYKEALHESPSEKAINICVPVNLRPYFDSITTRNFFAVLSASFKPGKENYTYEEVMMEVAADLKSQTNKENLEKLFSYNVANEKRIIVRAVPLFIKNIAIKAVFRASARANTATLTNMGSVDIRDEYEGFIEKFHVILSVSARQNLKCAVCSYNETLAFSFSSYLSGTSIQKTFFRKISEKGINVSIESNGVYYE</sequence>